<evidence type="ECO:0000313" key="1">
    <source>
        <dbReference type="EMBL" id="KAJ7569988.1"/>
    </source>
</evidence>
<comment type="caution">
    <text evidence="1">The sequence shown here is derived from an EMBL/GenBank/DDBJ whole genome shotgun (WGS) entry which is preliminary data.</text>
</comment>
<dbReference type="EMBL" id="CM055092">
    <property type="protein sequence ID" value="KAJ7569988.1"/>
    <property type="molecule type" value="Genomic_DNA"/>
</dbReference>
<keyword evidence="2" id="KW-1185">Reference proteome</keyword>
<reference evidence="2" key="1">
    <citation type="journal article" date="2024" name="Proc. Natl. Acad. Sci. U.S.A.">
        <title>Extraordinary preservation of gene collinearity over three hundred million years revealed in homosporous lycophytes.</title>
        <authorList>
            <person name="Li C."/>
            <person name="Wickell D."/>
            <person name="Kuo L.Y."/>
            <person name="Chen X."/>
            <person name="Nie B."/>
            <person name="Liao X."/>
            <person name="Peng D."/>
            <person name="Ji J."/>
            <person name="Jenkins J."/>
            <person name="Williams M."/>
            <person name="Shu S."/>
            <person name="Plott C."/>
            <person name="Barry K."/>
            <person name="Rajasekar S."/>
            <person name="Grimwood J."/>
            <person name="Han X."/>
            <person name="Sun S."/>
            <person name="Hou Z."/>
            <person name="He W."/>
            <person name="Dai G."/>
            <person name="Sun C."/>
            <person name="Schmutz J."/>
            <person name="Leebens-Mack J.H."/>
            <person name="Li F.W."/>
            <person name="Wang L."/>
        </authorList>
    </citation>
    <scope>NUCLEOTIDE SEQUENCE [LARGE SCALE GENOMIC DNA]</scope>
    <source>
        <strain evidence="2">cv. PW_Plant_1</strain>
    </source>
</reference>
<proteinExistence type="predicted"/>
<dbReference type="Proteomes" id="UP001162992">
    <property type="component" value="Chromosome 1"/>
</dbReference>
<gene>
    <name evidence="1" type="ORF">O6H91_01G102600</name>
</gene>
<protein>
    <submittedName>
        <fullName evidence="1">Uncharacterized protein</fullName>
    </submittedName>
</protein>
<sequence>MMAFTKAMGGLARRIVSDSGLSSAPNSARTILPLYGIVRAMSSSKLFIGGLAWGTDTEALKEAFSSYGEVTDAKVIVDRDTGRSRGFGFVSFTSDQDAESALQAMDGKELGGRMIRVDYATERGSGFGGGVSRGFGGGYGGGDRRGLDNAETSFGNLGDDEDMPGKSREDRWKGL</sequence>
<evidence type="ECO:0000313" key="2">
    <source>
        <dbReference type="Proteomes" id="UP001162992"/>
    </source>
</evidence>
<name>A0ACC2EU39_DIPCM</name>
<organism evidence="1 2">
    <name type="scientific">Diphasiastrum complanatum</name>
    <name type="common">Issler's clubmoss</name>
    <name type="synonym">Lycopodium complanatum</name>
    <dbReference type="NCBI Taxonomy" id="34168"/>
    <lineage>
        <taxon>Eukaryota</taxon>
        <taxon>Viridiplantae</taxon>
        <taxon>Streptophyta</taxon>
        <taxon>Embryophyta</taxon>
        <taxon>Tracheophyta</taxon>
        <taxon>Lycopodiopsida</taxon>
        <taxon>Lycopodiales</taxon>
        <taxon>Lycopodiaceae</taxon>
        <taxon>Lycopodioideae</taxon>
        <taxon>Diphasiastrum</taxon>
    </lineage>
</organism>
<accession>A0ACC2EU39</accession>